<dbReference type="Proteomes" id="UP000078576">
    <property type="component" value="Unassembled WGS sequence"/>
</dbReference>
<dbReference type="GO" id="GO:0003676">
    <property type="term" value="F:nucleic acid binding"/>
    <property type="evidence" value="ECO:0007669"/>
    <property type="project" value="InterPro"/>
</dbReference>
<keyword evidence="5" id="KW-0508">mRNA splicing</keyword>
<evidence type="ECO:0000256" key="2">
    <source>
        <dbReference type="ARBA" id="ARBA00010900"/>
    </source>
</evidence>
<comment type="subcellular location">
    <subcellularLocation>
        <location evidence="1">Nucleus</location>
    </subcellularLocation>
</comment>
<keyword evidence="11" id="KW-1185">Reference proteome</keyword>
<dbReference type="InterPro" id="IPR000467">
    <property type="entry name" value="G_patch_dom"/>
</dbReference>
<evidence type="ECO:0000256" key="7">
    <source>
        <dbReference type="SAM" id="Coils"/>
    </source>
</evidence>
<feature type="compositionally biased region" description="Gly residues" evidence="8">
    <location>
        <begin position="144"/>
        <end position="157"/>
    </location>
</feature>
<keyword evidence="4" id="KW-0747">Spliceosome</keyword>
<dbReference type="SMART" id="SM00443">
    <property type="entry name" value="G_patch"/>
    <property type="match status" value="1"/>
</dbReference>
<feature type="region of interest" description="Disordered" evidence="8">
    <location>
        <begin position="296"/>
        <end position="330"/>
    </location>
</feature>
<evidence type="ECO:0000256" key="5">
    <source>
        <dbReference type="ARBA" id="ARBA00023187"/>
    </source>
</evidence>
<dbReference type="PROSITE" id="PS50174">
    <property type="entry name" value="G_PATCH"/>
    <property type="match status" value="1"/>
</dbReference>
<proteinExistence type="inferred from homology"/>
<dbReference type="Pfam" id="PF01585">
    <property type="entry name" value="G-patch"/>
    <property type="match status" value="1"/>
</dbReference>
<feature type="compositionally biased region" description="Low complexity" evidence="8">
    <location>
        <begin position="14"/>
        <end position="23"/>
    </location>
</feature>
<protein>
    <recommendedName>
        <fullName evidence="9">G-patch domain-containing protein</fullName>
    </recommendedName>
</protein>
<evidence type="ECO:0000256" key="6">
    <source>
        <dbReference type="ARBA" id="ARBA00023242"/>
    </source>
</evidence>
<feature type="compositionally biased region" description="Basic residues" evidence="8">
    <location>
        <begin position="836"/>
        <end position="847"/>
    </location>
</feature>
<dbReference type="GO" id="GO:0000390">
    <property type="term" value="P:spliceosomal complex disassembly"/>
    <property type="evidence" value="ECO:0007669"/>
    <property type="project" value="InterPro"/>
</dbReference>
<evidence type="ECO:0000256" key="8">
    <source>
        <dbReference type="SAM" id="MobiDB-lite"/>
    </source>
</evidence>
<reference evidence="11" key="1">
    <citation type="submission" date="2014-12" db="EMBL/GenBank/DDBJ databases">
        <title>Genome Sequence of Valsa Canker Pathogens Uncovers a Specific Adaption of Colonization on Woody Bark.</title>
        <authorList>
            <person name="Yin Z."/>
            <person name="Liu H."/>
            <person name="Gao X."/>
            <person name="Li Z."/>
            <person name="Song N."/>
            <person name="Ke X."/>
            <person name="Dai Q."/>
            <person name="Wu Y."/>
            <person name="Sun Y."/>
            <person name="Xu J.-R."/>
            <person name="Kang Z.K."/>
            <person name="Wang L."/>
            <person name="Huang L."/>
        </authorList>
    </citation>
    <scope>NUCLEOTIDE SEQUENCE [LARGE SCALE GENOMIC DNA]</scope>
    <source>
        <strain evidence="11">SXYL134</strain>
    </source>
</reference>
<keyword evidence="3" id="KW-0507">mRNA processing</keyword>
<dbReference type="InterPro" id="IPR045211">
    <property type="entry name" value="TFP11/STIP/Ntr1"/>
</dbReference>
<evidence type="ECO:0000256" key="1">
    <source>
        <dbReference type="ARBA" id="ARBA00004123"/>
    </source>
</evidence>
<feature type="compositionally biased region" description="Low complexity" evidence="8">
    <location>
        <begin position="311"/>
        <end position="324"/>
    </location>
</feature>
<accession>A0A194UNK0</accession>
<dbReference type="STRING" id="694573.A0A194UNK0"/>
<gene>
    <name evidence="10" type="ORF">VP1G_00630</name>
</gene>
<dbReference type="OrthoDB" id="4822at2759"/>
<feature type="domain" description="G-patch" evidence="9">
    <location>
        <begin position="226"/>
        <end position="272"/>
    </location>
</feature>
<dbReference type="EMBL" id="KN714668">
    <property type="protein sequence ID" value="KUI53245.1"/>
    <property type="molecule type" value="Genomic_DNA"/>
</dbReference>
<feature type="region of interest" description="Disordered" evidence="8">
    <location>
        <begin position="809"/>
        <end position="860"/>
    </location>
</feature>
<comment type="similarity">
    <text evidence="2">Belongs to the TFP11/STIP family.</text>
</comment>
<dbReference type="InterPro" id="IPR022159">
    <property type="entry name" value="STIP/TFIP11_N"/>
</dbReference>
<feature type="compositionally biased region" description="Acidic residues" evidence="8">
    <location>
        <begin position="129"/>
        <end position="141"/>
    </location>
</feature>
<feature type="coiled-coil region" evidence="7">
    <location>
        <begin position="406"/>
        <end position="440"/>
    </location>
</feature>
<keyword evidence="6" id="KW-0539">Nucleus</keyword>
<dbReference type="GO" id="GO:0071008">
    <property type="term" value="C:U2-type post-mRNA release spliceosomal complex"/>
    <property type="evidence" value="ECO:0007669"/>
    <property type="project" value="TreeGrafter"/>
</dbReference>
<organism evidence="10 11">
    <name type="scientific">Cytospora mali</name>
    <name type="common">Apple Valsa canker fungus</name>
    <name type="synonym">Valsa mali</name>
    <dbReference type="NCBI Taxonomy" id="578113"/>
    <lineage>
        <taxon>Eukaryota</taxon>
        <taxon>Fungi</taxon>
        <taxon>Dikarya</taxon>
        <taxon>Ascomycota</taxon>
        <taxon>Pezizomycotina</taxon>
        <taxon>Sordariomycetes</taxon>
        <taxon>Sordariomycetidae</taxon>
        <taxon>Diaporthales</taxon>
        <taxon>Cytosporaceae</taxon>
        <taxon>Cytospora</taxon>
    </lineage>
</organism>
<dbReference type="Pfam" id="PF07842">
    <property type="entry name" value="GCFC"/>
    <property type="match status" value="1"/>
</dbReference>
<name>A0A194UNK0_CYTMA</name>
<feature type="region of interest" description="Disordered" evidence="8">
    <location>
        <begin position="1"/>
        <end position="225"/>
    </location>
</feature>
<evidence type="ECO:0000256" key="3">
    <source>
        <dbReference type="ARBA" id="ARBA00022664"/>
    </source>
</evidence>
<evidence type="ECO:0000256" key="4">
    <source>
        <dbReference type="ARBA" id="ARBA00022728"/>
    </source>
</evidence>
<dbReference type="InterPro" id="IPR022783">
    <property type="entry name" value="GCFC_dom"/>
</dbReference>
<dbReference type="PANTHER" id="PTHR23329">
    <property type="entry name" value="TUFTELIN-INTERACTING PROTEIN 11-RELATED"/>
    <property type="match status" value="1"/>
</dbReference>
<evidence type="ECO:0000313" key="11">
    <source>
        <dbReference type="Proteomes" id="UP000078576"/>
    </source>
</evidence>
<dbReference type="AlphaFoldDB" id="A0A194UNK0"/>
<feature type="compositionally biased region" description="Acidic residues" evidence="8">
    <location>
        <begin position="103"/>
        <end position="117"/>
    </location>
</feature>
<keyword evidence="7" id="KW-0175">Coiled coil</keyword>
<evidence type="ECO:0000259" key="9">
    <source>
        <dbReference type="PROSITE" id="PS50174"/>
    </source>
</evidence>
<dbReference type="Pfam" id="PF12457">
    <property type="entry name" value="TIP_N"/>
    <property type="match status" value="1"/>
</dbReference>
<dbReference type="PANTHER" id="PTHR23329:SF1">
    <property type="entry name" value="TUFTELIN-INTERACTING PROTEIN 11"/>
    <property type="match status" value="1"/>
</dbReference>
<sequence length="943" mass="106290">MDPARAFDPSKMKAAAAEYSSSDSGEDDDEYLMPSTDPNADEFADYNPRKRRRTGRDAKESAALGIFGSESEDEGPGRRWKKKTLRTKGMSFVSADQARKGSEDEDMEDEYGEDGNDTNERPVLGQRYDDEEDDDEEEEETPGIGLGFGKAGLGGLGWATPSQEERPAAPKRSFKFGGTAAPLGKGFMPSSANEPVLKVNDDTPSRPQKPMPSAFSSKGGKTKINTNSFGARMMAKMGFVEGKGLGKEGQGRNVIIEANLRPQGVGLGAVKEKTKQEKEEEKRQARLRGEVVIDSEEEEKKKKAARKKKALAGGFRSGSGSAASTPRRQKPKYMTMEEVKKVAPGLDIPDAFTPILDLTGPGKKMLTSSSGLMTPTAGATEDDGDLRSKKLVKLAQNDFMAILEQWQGLQERKAFAELQLQQEKQELEELEKAVATHQATAAIFDELSHLEDEDEVLLNGGDHNTQRWDKVISLLRKADESTTDLTIPAIREDMASIAVAAIYPVMKDVVDSWNVLGDPKAQYAAGLESIKGLIGLEKSAAMPQARSTATPYESMMYKLWLPHVSRAVREWNVRDAEPMIAVFDAWRKVLPGFLATQLLEQDIIRKLDEAIARWEPKRRKQHNLPHLWLFPWFQYLPDRHLDPKSTTGLVADVKRKFRRLIDVWEFDNGVIPGLKEWKNILRSKHNDQWNVLVMNHVLPRMARYLREHFDVNPADQQLGVLLGVFGWLDFVSPTMIAEVILAEVFPKWHEILYQWLVMETVNYEDVAQWCEWWRDEALAGFEDIPSVALEFEKGIHMIEHALDLFDRGEDPKDALPHPKKGLTSVPRHSSTNEHYHRAHLRQQHREHKHDTSSFQPTKQEQERSFRHVVEDWCQINDLQFIPERKKVHSEGPLYRITARADGRGGVLAFFKGDTICLQTKNGVEEFTGEPGSGDWDRLMAYVM</sequence>
<evidence type="ECO:0000313" key="10">
    <source>
        <dbReference type="EMBL" id="KUI53245.1"/>
    </source>
</evidence>